<comment type="similarity">
    <text evidence="1">Belongs to the peptidase C14A family.</text>
</comment>
<organism evidence="4 5">
    <name type="scientific">Mizuhopecten yessoensis</name>
    <name type="common">Japanese scallop</name>
    <name type="synonym">Patinopecten yessoensis</name>
    <dbReference type="NCBI Taxonomy" id="6573"/>
    <lineage>
        <taxon>Eukaryota</taxon>
        <taxon>Metazoa</taxon>
        <taxon>Spiralia</taxon>
        <taxon>Lophotrochozoa</taxon>
        <taxon>Mollusca</taxon>
        <taxon>Bivalvia</taxon>
        <taxon>Autobranchia</taxon>
        <taxon>Pteriomorphia</taxon>
        <taxon>Pectinida</taxon>
        <taxon>Pectinoidea</taxon>
        <taxon>Pectinidae</taxon>
        <taxon>Mizuhopecten</taxon>
    </lineage>
</organism>
<dbReference type="GO" id="GO:0006915">
    <property type="term" value="P:apoptotic process"/>
    <property type="evidence" value="ECO:0007669"/>
    <property type="project" value="TreeGrafter"/>
</dbReference>
<feature type="compositionally biased region" description="Polar residues" evidence="2">
    <location>
        <begin position="306"/>
        <end position="343"/>
    </location>
</feature>
<reference evidence="4 5" key="1">
    <citation type="journal article" date="2017" name="Nat. Ecol. Evol.">
        <title>Scallop genome provides insights into evolution of bilaterian karyotype and development.</title>
        <authorList>
            <person name="Wang S."/>
            <person name="Zhang J."/>
            <person name="Jiao W."/>
            <person name="Li J."/>
            <person name="Xun X."/>
            <person name="Sun Y."/>
            <person name="Guo X."/>
            <person name="Huan P."/>
            <person name="Dong B."/>
            <person name="Zhang L."/>
            <person name="Hu X."/>
            <person name="Sun X."/>
            <person name="Wang J."/>
            <person name="Zhao C."/>
            <person name="Wang Y."/>
            <person name="Wang D."/>
            <person name="Huang X."/>
            <person name="Wang R."/>
            <person name="Lv J."/>
            <person name="Li Y."/>
            <person name="Zhang Z."/>
            <person name="Liu B."/>
            <person name="Lu W."/>
            <person name="Hui Y."/>
            <person name="Liang J."/>
            <person name="Zhou Z."/>
            <person name="Hou R."/>
            <person name="Li X."/>
            <person name="Liu Y."/>
            <person name="Li H."/>
            <person name="Ning X."/>
            <person name="Lin Y."/>
            <person name="Zhao L."/>
            <person name="Xing Q."/>
            <person name="Dou J."/>
            <person name="Li Y."/>
            <person name="Mao J."/>
            <person name="Guo H."/>
            <person name="Dou H."/>
            <person name="Li T."/>
            <person name="Mu C."/>
            <person name="Jiang W."/>
            <person name="Fu Q."/>
            <person name="Fu X."/>
            <person name="Miao Y."/>
            <person name="Liu J."/>
            <person name="Yu Q."/>
            <person name="Li R."/>
            <person name="Liao H."/>
            <person name="Li X."/>
            <person name="Kong Y."/>
            <person name="Jiang Z."/>
            <person name="Chourrout D."/>
            <person name="Li R."/>
            <person name="Bao Z."/>
        </authorList>
    </citation>
    <scope>NUCLEOTIDE SEQUENCE [LARGE SCALE GENOMIC DNA]</scope>
    <source>
        <strain evidence="4 5">PY_sf001</strain>
    </source>
</reference>
<evidence type="ECO:0000313" key="5">
    <source>
        <dbReference type="Proteomes" id="UP000242188"/>
    </source>
</evidence>
<dbReference type="InterPro" id="IPR001309">
    <property type="entry name" value="Pept_C14_p20"/>
</dbReference>
<dbReference type="OrthoDB" id="10004338at2759"/>
<protein>
    <submittedName>
        <fullName evidence="4">Caspase-3</fullName>
    </submittedName>
</protein>
<feature type="domain" description="Caspase family p20" evidence="3">
    <location>
        <begin position="51"/>
        <end position="189"/>
    </location>
</feature>
<dbReference type="Pfam" id="PF00656">
    <property type="entry name" value="Peptidase_C14"/>
    <property type="match status" value="1"/>
</dbReference>
<dbReference type="Proteomes" id="UP000242188">
    <property type="component" value="Unassembled WGS sequence"/>
</dbReference>
<dbReference type="InterPro" id="IPR002398">
    <property type="entry name" value="Pept_C14"/>
</dbReference>
<dbReference type="STRING" id="6573.A0A210PGX0"/>
<dbReference type="InterPro" id="IPR029030">
    <property type="entry name" value="Caspase-like_dom_sf"/>
</dbReference>
<keyword evidence="5" id="KW-1185">Reference proteome</keyword>
<dbReference type="AlphaFoldDB" id="A0A210PGX0"/>
<dbReference type="SUPFAM" id="SSF52129">
    <property type="entry name" value="Caspase-like"/>
    <property type="match status" value="1"/>
</dbReference>
<dbReference type="EMBL" id="NEDP02076711">
    <property type="protein sequence ID" value="OWF35732.1"/>
    <property type="molecule type" value="Genomic_DNA"/>
</dbReference>
<sequence>MADTGIVTGAQLADQSVNIKKLLSRLSRSLPLEYVRCQQSSSTTYDFTHPRRGLAIIISNGKFLSQEPRPYADAEIFNMQKLFKKLCFDVLSFQDLTKKQMLSVLQDAAKLKEFHHQSDCFACVIGSHGAEISSGLNNHSALNTKKHVIYGTDDHVDTNRLTDLFSDSNCPGLRHKPKLFFIQACRKDSTAPPESGLDIGIDINITSGQPPTSTHPHIFALYEPRGTPTLSRHDRLGSVNKVETVEFGREFDSSEKDTEAAFKDNTNIIKNETPSSQAEMSPISPTENSTSLSSPEGNEMNPISPKENSTSLSSPEGNGMSPTLQDSTAECLTSTKDTTSITSPKDIDTKPTDHLEFRNALSRFLHLNPSIDEQVSPVCRPNFMIMYSSPQDMFSFGRREDGGMTRAHNPVVGGFLLHSLYSVVVRENLFVRQRTPEGLDMLDVFTRVNDFGLKNLIATIELPVGRNEEDKQRFCVKCAFALEHRLVDDVIFRHKGETSL</sequence>
<evidence type="ECO:0000259" key="3">
    <source>
        <dbReference type="PROSITE" id="PS50208"/>
    </source>
</evidence>
<feature type="region of interest" description="Disordered" evidence="2">
    <location>
        <begin position="249"/>
        <end position="351"/>
    </location>
</feature>
<dbReference type="SMART" id="SM00115">
    <property type="entry name" value="CASc"/>
    <property type="match status" value="1"/>
</dbReference>
<dbReference type="GO" id="GO:0043525">
    <property type="term" value="P:positive regulation of neuron apoptotic process"/>
    <property type="evidence" value="ECO:0007669"/>
    <property type="project" value="TreeGrafter"/>
</dbReference>
<evidence type="ECO:0000256" key="2">
    <source>
        <dbReference type="SAM" id="MobiDB-lite"/>
    </source>
</evidence>
<feature type="compositionally biased region" description="Basic and acidic residues" evidence="2">
    <location>
        <begin position="249"/>
        <end position="262"/>
    </location>
</feature>
<proteinExistence type="inferred from homology"/>
<dbReference type="GO" id="GO:0006508">
    <property type="term" value="P:proteolysis"/>
    <property type="evidence" value="ECO:0007669"/>
    <property type="project" value="InterPro"/>
</dbReference>
<dbReference type="GO" id="GO:0004197">
    <property type="term" value="F:cysteine-type endopeptidase activity"/>
    <property type="evidence" value="ECO:0007669"/>
    <property type="project" value="InterPro"/>
</dbReference>
<dbReference type="PANTHER" id="PTHR10454">
    <property type="entry name" value="CASPASE"/>
    <property type="match status" value="1"/>
</dbReference>
<evidence type="ECO:0000256" key="1">
    <source>
        <dbReference type="ARBA" id="ARBA00010134"/>
    </source>
</evidence>
<dbReference type="InterPro" id="IPR011600">
    <property type="entry name" value="Pept_C14_caspase"/>
</dbReference>
<dbReference type="Gene3D" id="3.40.50.1460">
    <property type="match status" value="1"/>
</dbReference>
<dbReference type="PROSITE" id="PS50208">
    <property type="entry name" value="CASPASE_P20"/>
    <property type="match status" value="1"/>
</dbReference>
<name>A0A210PGX0_MIZYE</name>
<dbReference type="GO" id="GO:0005737">
    <property type="term" value="C:cytoplasm"/>
    <property type="evidence" value="ECO:0007669"/>
    <property type="project" value="TreeGrafter"/>
</dbReference>
<gene>
    <name evidence="4" type="ORF">KP79_PYT10776</name>
</gene>
<dbReference type="PRINTS" id="PR00376">
    <property type="entry name" value="IL1BCENZYME"/>
</dbReference>
<dbReference type="PANTHER" id="PTHR10454:SF232">
    <property type="entry name" value="AT03047P-RELATED"/>
    <property type="match status" value="1"/>
</dbReference>
<evidence type="ECO:0000313" key="4">
    <source>
        <dbReference type="EMBL" id="OWF35732.1"/>
    </source>
</evidence>
<feature type="compositionally biased region" description="Polar residues" evidence="2">
    <location>
        <begin position="264"/>
        <end position="296"/>
    </location>
</feature>
<accession>A0A210PGX0</accession>
<dbReference type="InterPro" id="IPR015917">
    <property type="entry name" value="Pept_C14A"/>
</dbReference>
<comment type="caution">
    <text evidence="4">The sequence shown here is derived from an EMBL/GenBank/DDBJ whole genome shotgun (WGS) entry which is preliminary data.</text>
</comment>